<sequence length="155" mass="16880">MVAGHAVSLCSIKGTYLPSKGPDLRTEKTWLLQSDGVREAEDPHGPRRGTLGAGRSLTTVAGCASDDSALQALKEQGTCSGWIFQGLSWTWMDPTAFCPMFTLLATAVPTFIVVDISNLATISLLFNVYSSFKFMRGKKGERFKHDAIHLSTERP</sequence>
<reference evidence="2" key="1">
    <citation type="journal article" date="2022" name="bioRxiv">
        <title>Sequencing and chromosome-scale assembly of the giantPleurodeles waltlgenome.</title>
        <authorList>
            <person name="Brown T."/>
            <person name="Elewa A."/>
            <person name="Iarovenko S."/>
            <person name="Subramanian E."/>
            <person name="Araus A.J."/>
            <person name="Petzold A."/>
            <person name="Susuki M."/>
            <person name="Suzuki K.-i.T."/>
            <person name="Hayashi T."/>
            <person name="Toyoda A."/>
            <person name="Oliveira C."/>
            <person name="Osipova E."/>
            <person name="Leigh N.D."/>
            <person name="Simon A."/>
            <person name="Yun M.H."/>
        </authorList>
    </citation>
    <scope>NUCLEOTIDE SEQUENCE</scope>
    <source>
        <strain evidence="2">20211129_DDA</strain>
        <tissue evidence="2">Liver</tissue>
    </source>
</reference>
<organism evidence="2 3">
    <name type="scientific">Pleurodeles waltl</name>
    <name type="common">Iberian ribbed newt</name>
    <dbReference type="NCBI Taxonomy" id="8319"/>
    <lineage>
        <taxon>Eukaryota</taxon>
        <taxon>Metazoa</taxon>
        <taxon>Chordata</taxon>
        <taxon>Craniata</taxon>
        <taxon>Vertebrata</taxon>
        <taxon>Euteleostomi</taxon>
        <taxon>Amphibia</taxon>
        <taxon>Batrachia</taxon>
        <taxon>Caudata</taxon>
        <taxon>Salamandroidea</taxon>
        <taxon>Salamandridae</taxon>
        <taxon>Pleurodelinae</taxon>
        <taxon>Pleurodeles</taxon>
    </lineage>
</organism>
<keyword evidence="1" id="KW-1133">Transmembrane helix</keyword>
<evidence type="ECO:0000256" key="1">
    <source>
        <dbReference type="SAM" id="Phobius"/>
    </source>
</evidence>
<keyword evidence="1" id="KW-0812">Transmembrane</keyword>
<evidence type="ECO:0000313" key="2">
    <source>
        <dbReference type="EMBL" id="KAJ1163932.1"/>
    </source>
</evidence>
<name>A0AAV7SIL5_PLEWA</name>
<evidence type="ECO:0000313" key="3">
    <source>
        <dbReference type="Proteomes" id="UP001066276"/>
    </source>
</evidence>
<dbReference type="EMBL" id="JANPWB010000008">
    <property type="protein sequence ID" value="KAJ1163932.1"/>
    <property type="molecule type" value="Genomic_DNA"/>
</dbReference>
<protein>
    <submittedName>
        <fullName evidence="2">Uncharacterized protein</fullName>
    </submittedName>
</protein>
<dbReference type="Proteomes" id="UP001066276">
    <property type="component" value="Chromosome 4_2"/>
</dbReference>
<proteinExistence type="predicted"/>
<gene>
    <name evidence="2" type="ORF">NDU88_004384</name>
</gene>
<accession>A0AAV7SIL5</accession>
<dbReference type="AlphaFoldDB" id="A0AAV7SIL5"/>
<feature type="transmembrane region" description="Helical" evidence="1">
    <location>
        <begin position="101"/>
        <end position="129"/>
    </location>
</feature>
<keyword evidence="3" id="KW-1185">Reference proteome</keyword>
<keyword evidence="1" id="KW-0472">Membrane</keyword>
<comment type="caution">
    <text evidence="2">The sequence shown here is derived from an EMBL/GenBank/DDBJ whole genome shotgun (WGS) entry which is preliminary data.</text>
</comment>